<dbReference type="PANTHER" id="PTHR43767:SF7">
    <property type="entry name" value="MEDIUM_LONG-CHAIN-FATTY-ACID--COA LIGASE FADD8"/>
    <property type="match status" value="1"/>
</dbReference>
<dbReference type="InterPro" id="IPR000873">
    <property type="entry name" value="AMP-dep_synth/lig_dom"/>
</dbReference>
<dbReference type="Pfam" id="PF00501">
    <property type="entry name" value="AMP-binding"/>
    <property type="match status" value="1"/>
</dbReference>
<feature type="domain" description="AMP-binding enzyme C-terminal" evidence="3">
    <location>
        <begin position="413"/>
        <end position="487"/>
    </location>
</feature>
<evidence type="ECO:0000259" key="2">
    <source>
        <dbReference type="Pfam" id="PF00501"/>
    </source>
</evidence>
<keyword evidence="5" id="KW-1185">Reference proteome</keyword>
<name>A0ABT6AKL3_9BURK</name>
<gene>
    <name evidence="4" type="ORF">P3W85_09245</name>
</gene>
<organism evidence="4 5">
    <name type="scientific">Cupriavidus basilensis</name>
    <dbReference type="NCBI Taxonomy" id="68895"/>
    <lineage>
        <taxon>Bacteria</taxon>
        <taxon>Pseudomonadati</taxon>
        <taxon>Pseudomonadota</taxon>
        <taxon>Betaproteobacteria</taxon>
        <taxon>Burkholderiales</taxon>
        <taxon>Burkholderiaceae</taxon>
        <taxon>Cupriavidus</taxon>
    </lineage>
</organism>
<evidence type="ECO:0000256" key="1">
    <source>
        <dbReference type="SAM" id="MobiDB-lite"/>
    </source>
</evidence>
<feature type="region of interest" description="Disordered" evidence="1">
    <location>
        <begin position="498"/>
        <end position="523"/>
    </location>
</feature>
<dbReference type="InterPro" id="IPR025110">
    <property type="entry name" value="AMP-bd_C"/>
</dbReference>
<dbReference type="InterPro" id="IPR042099">
    <property type="entry name" value="ANL_N_sf"/>
</dbReference>
<dbReference type="SUPFAM" id="SSF56801">
    <property type="entry name" value="Acetyl-CoA synthetase-like"/>
    <property type="match status" value="1"/>
</dbReference>
<dbReference type="InterPro" id="IPR045851">
    <property type="entry name" value="AMP-bd_C_sf"/>
</dbReference>
<reference evidence="4 5" key="1">
    <citation type="submission" date="2023-03" db="EMBL/GenBank/DDBJ databases">
        <title>Draft assemblies of triclosan tolerant bacteria isolated from returned activated sludge.</title>
        <authorList>
            <person name="Van Hamelsveld S."/>
        </authorList>
    </citation>
    <scope>NUCLEOTIDE SEQUENCE [LARGE SCALE GENOMIC DNA]</scope>
    <source>
        <strain evidence="4 5">GW210010_S58</strain>
    </source>
</reference>
<dbReference type="RefSeq" id="WP_276264558.1">
    <property type="nucleotide sequence ID" value="NZ_JARJLM010000158.1"/>
</dbReference>
<dbReference type="PROSITE" id="PS00455">
    <property type="entry name" value="AMP_BINDING"/>
    <property type="match status" value="1"/>
</dbReference>
<comment type="caution">
    <text evidence="4">The sequence shown here is derived from an EMBL/GenBank/DDBJ whole genome shotgun (WGS) entry which is preliminary data.</text>
</comment>
<evidence type="ECO:0000313" key="5">
    <source>
        <dbReference type="Proteomes" id="UP001216674"/>
    </source>
</evidence>
<dbReference type="InterPro" id="IPR050237">
    <property type="entry name" value="ATP-dep_AMP-bd_enzyme"/>
</dbReference>
<feature type="domain" description="AMP-dependent synthetase/ligase" evidence="2">
    <location>
        <begin position="7"/>
        <end position="362"/>
    </location>
</feature>
<dbReference type="EMBL" id="JARJLM010000158">
    <property type="protein sequence ID" value="MDF3833133.1"/>
    <property type="molecule type" value="Genomic_DNA"/>
</dbReference>
<evidence type="ECO:0000259" key="3">
    <source>
        <dbReference type="Pfam" id="PF13193"/>
    </source>
</evidence>
<dbReference type="Gene3D" id="3.30.300.30">
    <property type="match status" value="1"/>
</dbReference>
<dbReference type="Proteomes" id="UP001216674">
    <property type="component" value="Unassembled WGS sequence"/>
</dbReference>
<proteinExistence type="predicted"/>
<dbReference type="Pfam" id="PF13193">
    <property type="entry name" value="AMP-binding_C"/>
    <property type="match status" value="1"/>
</dbReference>
<dbReference type="PANTHER" id="PTHR43767">
    <property type="entry name" value="LONG-CHAIN-FATTY-ACID--COA LIGASE"/>
    <property type="match status" value="1"/>
</dbReference>
<evidence type="ECO:0000313" key="4">
    <source>
        <dbReference type="EMBL" id="MDF3833133.1"/>
    </source>
</evidence>
<dbReference type="InterPro" id="IPR020845">
    <property type="entry name" value="AMP-binding_CS"/>
</dbReference>
<protein>
    <submittedName>
        <fullName evidence="4">AMP-binding protein</fullName>
    </submittedName>
</protein>
<sequence>MYPIDFFWRAAARWPGNVAIDAPEGAIRYDALADRVAALAAALVALDPAPQSRVGICAGNSAEHIAALLAVLACGKVWVPLNPKSTRPEIRRIVDATEPSILVVDAACAGLLEGAPGVRIYSGLPPAGESTVAALAAAHAGAPRPVFTLLPDAIQAIKFTGGTTGAPKGVMQPYRAWMANIVNQIHAWGFDEHERYIVAAPITHGTSTYLLPILAQGGCHVVLAEAGAEAVRTAFRERGGTACFMPPTLVYMLMALPGASRADFPRLRRLIYGGAPMPPEKIREVRDFFGPVLGTTYGQTEAPQILTVMRPRDFDDERNWAAVGLAGWFSDVAVMSPDGRLLPPCEVGEVVARGDLVMTGYWRLPEKTGETLVDGWLHTGDRGMIDERGYLYLKDRLKDMVITGGFNVYPVDVENALGQHPAVHECTVFGVPDEKWGEAVQAAVELRPGQHATEAGLIAFVRERLGPVQTPKRIHFHASLPRSPVGKVLKTTVRERAMAPGAPGTDNPASADNTARAASRTKP</sequence>
<dbReference type="Gene3D" id="3.40.50.12780">
    <property type="entry name" value="N-terminal domain of ligase-like"/>
    <property type="match status" value="1"/>
</dbReference>
<accession>A0ABT6AKL3</accession>